<proteinExistence type="predicted"/>
<dbReference type="InterPro" id="IPR014998">
    <property type="entry name" value="DUF1848"/>
</dbReference>
<dbReference type="EMBL" id="CP046176">
    <property type="protein sequence ID" value="QJR76754.1"/>
    <property type="molecule type" value="Genomic_DNA"/>
</dbReference>
<accession>A0A858XM95</accession>
<evidence type="ECO:0000313" key="2">
    <source>
        <dbReference type="Proteomes" id="UP000500949"/>
    </source>
</evidence>
<dbReference type="Pfam" id="PF08902">
    <property type="entry name" value="DUF1848"/>
    <property type="match status" value="1"/>
</dbReference>
<protein>
    <submittedName>
        <fullName evidence="1">DUF1848 family protein</fullName>
    </submittedName>
</protein>
<gene>
    <name evidence="1" type="ORF">GKD17_10310</name>
</gene>
<sequence length="354" mass="40142">MAWKKTTINIDGRTMEVPAPEIISASRSTDIPAFYADWFFHRLETGYSVWNNPFNGQKSYVSYRNTRFIVFWSKNPKPLLPYLPVLKERGIGCYIQFTLNDYGEDGLETGVPPLEERIETFKALSETLGKEAVIWRFDPLVLTDSISIDTLLEKVGRIGTEIHGFTEKLVFSFADISSYRKVKANMDGSGIPYREWDKVAMEEFAGKLSRMNHNKGWNLELATCGENLDLGKYRISRNRCIDGDLITRLAWRDKNLMAALGTSIQEMPSSGFADMDDLPYGAVLLPGNRYFISSHRKDPGQRAACGCMTAKDIGEYNTCPHLCEYCYANTSKEAATANWRMHRQNPTAETITGR</sequence>
<dbReference type="RefSeq" id="WP_007835958.1">
    <property type="nucleotide sequence ID" value="NZ_CP046176.1"/>
</dbReference>
<name>A0A858XM95_9BACT</name>
<dbReference type="AlphaFoldDB" id="A0A858XM95"/>
<dbReference type="Proteomes" id="UP000500949">
    <property type="component" value="Chromosome"/>
</dbReference>
<dbReference type="GeneID" id="93447066"/>
<organism evidence="1 2">
    <name type="scientific">Phocaeicola dorei</name>
    <dbReference type="NCBI Taxonomy" id="357276"/>
    <lineage>
        <taxon>Bacteria</taxon>
        <taxon>Pseudomonadati</taxon>
        <taxon>Bacteroidota</taxon>
        <taxon>Bacteroidia</taxon>
        <taxon>Bacteroidales</taxon>
        <taxon>Bacteroidaceae</taxon>
        <taxon>Phocaeicola</taxon>
    </lineage>
</organism>
<reference evidence="1 2" key="1">
    <citation type="submission" date="2019-11" db="EMBL/GenBank/DDBJ databases">
        <title>Complete genome sequence of Bacteroides dorei DSM 17855.</title>
        <authorList>
            <person name="Russell J.T."/>
        </authorList>
    </citation>
    <scope>NUCLEOTIDE SEQUENCE [LARGE SCALE GENOMIC DNA]</scope>
    <source>
        <strain evidence="1 2">DSM 17855</strain>
    </source>
</reference>
<evidence type="ECO:0000313" key="1">
    <source>
        <dbReference type="EMBL" id="QJR76754.1"/>
    </source>
</evidence>